<evidence type="ECO:0000313" key="1">
    <source>
        <dbReference type="EMBL" id="KKM24000.1"/>
    </source>
</evidence>
<reference evidence="1" key="1">
    <citation type="journal article" date="2015" name="Nature">
        <title>Complex archaea that bridge the gap between prokaryotes and eukaryotes.</title>
        <authorList>
            <person name="Spang A."/>
            <person name="Saw J.H."/>
            <person name="Jorgensen S.L."/>
            <person name="Zaremba-Niedzwiedzka K."/>
            <person name="Martijn J."/>
            <person name="Lind A.E."/>
            <person name="van Eijk R."/>
            <person name="Schleper C."/>
            <person name="Guy L."/>
            <person name="Ettema T.J."/>
        </authorList>
    </citation>
    <scope>NUCLEOTIDE SEQUENCE</scope>
</reference>
<proteinExistence type="predicted"/>
<protein>
    <submittedName>
        <fullName evidence="1">Uncharacterized protein</fullName>
    </submittedName>
</protein>
<name>A0A0F9L925_9ZZZZ</name>
<organism evidence="1">
    <name type="scientific">marine sediment metagenome</name>
    <dbReference type="NCBI Taxonomy" id="412755"/>
    <lineage>
        <taxon>unclassified sequences</taxon>
        <taxon>metagenomes</taxon>
        <taxon>ecological metagenomes</taxon>
    </lineage>
</organism>
<comment type="caution">
    <text evidence="1">The sequence shown here is derived from an EMBL/GenBank/DDBJ whole genome shotgun (WGS) entry which is preliminary data.</text>
</comment>
<dbReference type="EMBL" id="LAZR01013013">
    <property type="protein sequence ID" value="KKM24000.1"/>
    <property type="molecule type" value="Genomic_DNA"/>
</dbReference>
<dbReference type="AlphaFoldDB" id="A0A0F9L925"/>
<sequence length="100" mass="11395">MFKLIKRSAKRLREFALNLLFPGPGRKGADPTVVDPLIIKAQIPRSHFTRRGPGVEAAGREAFLKFTAAQQHYACWRGWFPKTWSPFHPKAPKTKRIPNS</sequence>
<accession>A0A0F9L925</accession>
<gene>
    <name evidence="1" type="ORF">LCGC14_1609520</name>
</gene>